<accession>A0A286UBE6</accession>
<dbReference type="Proteomes" id="UP000217199">
    <property type="component" value="Unassembled WGS sequence"/>
</dbReference>
<keyword evidence="3" id="KW-1185">Reference proteome</keyword>
<name>A0A286UBE6_9AGAM</name>
<comment type="caution">
    <text evidence="2">The sequence shown here is derived from an EMBL/GenBank/DDBJ whole genome shotgun (WGS) entry which is preliminary data.</text>
</comment>
<evidence type="ECO:0000256" key="1">
    <source>
        <dbReference type="SAM" id="MobiDB-lite"/>
    </source>
</evidence>
<dbReference type="OrthoDB" id="185373at2759"/>
<gene>
    <name evidence="2" type="ORF">PNOK_0695200</name>
</gene>
<dbReference type="InterPro" id="IPR011990">
    <property type="entry name" value="TPR-like_helical_dom_sf"/>
</dbReference>
<protein>
    <submittedName>
        <fullName evidence="2">Pentatricopeptide repeat-containing</fullName>
    </submittedName>
</protein>
<feature type="region of interest" description="Disordered" evidence="1">
    <location>
        <begin position="588"/>
        <end position="607"/>
    </location>
</feature>
<organism evidence="2 3">
    <name type="scientific">Pyrrhoderma noxium</name>
    <dbReference type="NCBI Taxonomy" id="2282107"/>
    <lineage>
        <taxon>Eukaryota</taxon>
        <taxon>Fungi</taxon>
        <taxon>Dikarya</taxon>
        <taxon>Basidiomycota</taxon>
        <taxon>Agaricomycotina</taxon>
        <taxon>Agaricomycetes</taxon>
        <taxon>Hymenochaetales</taxon>
        <taxon>Hymenochaetaceae</taxon>
        <taxon>Pyrrhoderma</taxon>
    </lineage>
</organism>
<reference evidence="2 3" key="1">
    <citation type="journal article" date="2017" name="Mol. Ecol.">
        <title>Comparative and population genomic landscape of Phellinus noxius: A hypervariable fungus causing root rot in trees.</title>
        <authorList>
            <person name="Chung C.L."/>
            <person name="Lee T.J."/>
            <person name="Akiba M."/>
            <person name="Lee H.H."/>
            <person name="Kuo T.H."/>
            <person name="Liu D."/>
            <person name="Ke H.M."/>
            <person name="Yokoi T."/>
            <person name="Roa M.B."/>
            <person name="Lu M.J."/>
            <person name="Chang Y.Y."/>
            <person name="Ann P.J."/>
            <person name="Tsai J.N."/>
            <person name="Chen C.Y."/>
            <person name="Tzean S.S."/>
            <person name="Ota Y."/>
            <person name="Hattori T."/>
            <person name="Sahashi N."/>
            <person name="Liou R.F."/>
            <person name="Kikuchi T."/>
            <person name="Tsai I.J."/>
        </authorList>
    </citation>
    <scope>NUCLEOTIDE SEQUENCE [LARGE SCALE GENOMIC DNA]</scope>
    <source>
        <strain evidence="2 3">FFPRI411160</strain>
    </source>
</reference>
<proteinExistence type="predicted"/>
<feature type="compositionally biased region" description="Basic and acidic residues" evidence="1">
    <location>
        <begin position="594"/>
        <end position="607"/>
    </location>
</feature>
<dbReference type="AlphaFoldDB" id="A0A286UBE6"/>
<dbReference type="EMBL" id="NBII01000007">
    <property type="protein sequence ID" value="PAV16888.1"/>
    <property type="molecule type" value="Genomic_DNA"/>
</dbReference>
<dbReference type="Gene3D" id="1.25.40.10">
    <property type="entry name" value="Tetratricopeptide repeat domain"/>
    <property type="match status" value="1"/>
</dbReference>
<evidence type="ECO:0000313" key="3">
    <source>
        <dbReference type="Proteomes" id="UP000217199"/>
    </source>
</evidence>
<evidence type="ECO:0000313" key="2">
    <source>
        <dbReference type="EMBL" id="PAV16888.1"/>
    </source>
</evidence>
<dbReference type="STRING" id="2282107.A0A286UBE6"/>
<dbReference type="InParanoid" id="A0A286UBE6"/>
<sequence>MEDIMVLNEDVNEDLYPDFHSSLCNLLRISSRHLGASTSRELSLCLSRLLLLPRFKLQAPPLMNDCFVKILKTFMEQRPQTLASNSDLLQALLDHFHRTDPRHFTSSNPTSPKGLGVKKIPSDNLTWNCFLLIRTLAEERGKRNNEQYRELIFSFIQMLNEKGIVDASAFLECPANPAKLSDFIRAVLVRACVNLGWLSCVNNLLDNRGHGKLSDIGDEVYFNNVLATFAPHAEYLDSCLKLIDRILSWESGFSFDPSTIRSLCTMACTTERAHAASDLFFKLSGSARNERSSKEANDYFSAIVPERNTLMWFLQHVIEGRNNRAVAEQLAQEILRRVRDGQKGFINQYDRPRIVLLYASKGYREESRQLWELFVSGPEPELVTGHTQCMLSLVKLFAGRRPPASVDMMAATALSEMDDTLNDPGLGAEYAGAEDSKRDFRFAMMVYRAFESAKQPLIEASHHDLNAIANACYTLGLLGRGTKAFQRLLKRKDIPDVADLNVMLGEMARRDVGRAEEMLVEMMRARMNVDLHSFSAIISGALENTELGIASRVYERSLRLGMKELTPRAGSALLNAILDEVSPLVGSGMSETMEGERQETENESKKRLHESLVRQACALITNEKFASFPKPTRVYSRLMNAARRFRDATVMFHIWRVLMLPRLNCTKDEKQKETLLAAGRFVVGCVRQAHERGEINTGDAAAMLRVLRSNGRKID</sequence>